<name>A0AAN5C758_9BILA</name>
<gene>
    <name evidence="2" type="ORF">PMAYCL1PPCAC_10158</name>
</gene>
<dbReference type="EMBL" id="BTRK01000003">
    <property type="protein sequence ID" value="GMR39963.1"/>
    <property type="molecule type" value="Genomic_DNA"/>
</dbReference>
<feature type="chain" id="PRO_5042890043" evidence="1">
    <location>
        <begin position="19"/>
        <end position="139"/>
    </location>
</feature>
<dbReference type="AlphaFoldDB" id="A0AAN5C758"/>
<evidence type="ECO:0000313" key="2">
    <source>
        <dbReference type="EMBL" id="GMR39963.1"/>
    </source>
</evidence>
<keyword evidence="1" id="KW-0732">Signal</keyword>
<feature type="signal peptide" evidence="1">
    <location>
        <begin position="1"/>
        <end position="18"/>
    </location>
</feature>
<comment type="caution">
    <text evidence="2">The sequence shown here is derived from an EMBL/GenBank/DDBJ whole genome shotgun (WGS) entry which is preliminary data.</text>
</comment>
<reference evidence="3" key="1">
    <citation type="submission" date="2022-10" db="EMBL/GenBank/DDBJ databases">
        <title>Genome assembly of Pristionchus species.</title>
        <authorList>
            <person name="Yoshida K."/>
            <person name="Sommer R.J."/>
        </authorList>
    </citation>
    <scope>NUCLEOTIDE SEQUENCE [LARGE SCALE GENOMIC DNA]</scope>
    <source>
        <strain evidence="3">RS5460</strain>
    </source>
</reference>
<accession>A0AAN5C758</accession>
<feature type="non-terminal residue" evidence="2">
    <location>
        <position position="1"/>
    </location>
</feature>
<keyword evidence="3" id="KW-1185">Reference proteome</keyword>
<sequence>GAMKVFVMMAALVACCMGEGVPVQVTGTLSCPHYFNYRISLWEEDGPDPHDMIYRDQMLTSNGAATPYLATGVASDNVGKVEPVLTIEHNCNSVYKCLCKDFGEIDARLEATLNVDLAKPQPGLEECDICEDARTAPSK</sequence>
<dbReference type="Gene3D" id="2.60.40.3330">
    <property type="match status" value="1"/>
</dbReference>
<evidence type="ECO:0000313" key="3">
    <source>
        <dbReference type="Proteomes" id="UP001328107"/>
    </source>
</evidence>
<dbReference type="PANTHER" id="PTHR21479:SF22">
    <property type="entry name" value="PROTEIN CBG07241"/>
    <property type="match status" value="1"/>
</dbReference>
<dbReference type="InterPro" id="IPR038479">
    <property type="entry name" value="Transthyretin-like_sf"/>
</dbReference>
<proteinExistence type="predicted"/>
<dbReference type="PANTHER" id="PTHR21479">
    <property type="match status" value="1"/>
</dbReference>
<feature type="non-terminal residue" evidence="2">
    <location>
        <position position="139"/>
    </location>
</feature>
<evidence type="ECO:0000256" key="1">
    <source>
        <dbReference type="SAM" id="SignalP"/>
    </source>
</evidence>
<protein>
    <submittedName>
        <fullName evidence="2">Uncharacterized protein</fullName>
    </submittedName>
</protein>
<dbReference type="Proteomes" id="UP001328107">
    <property type="component" value="Unassembled WGS sequence"/>
</dbReference>
<organism evidence="2 3">
    <name type="scientific">Pristionchus mayeri</name>
    <dbReference type="NCBI Taxonomy" id="1317129"/>
    <lineage>
        <taxon>Eukaryota</taxon>
        <taxon>Metazoa</taxon>
        <taxon>Ecdysozoa</taxon>
        <taxon>Nematoda</taxon>
        <taxon>Chromadorea</taxon>
        <taxon>Rhabditida</taxon>
        <taxon>Rhabditina</taxon>
        <taxon>Diplogasteromorpha</taxon>
        <taxon>Diplogasteroidea</taxon>
        <taxon>Neodiplogasteridae</taxon>
        <taxon>Pristionchus</taxon>
    </lineage>
</organism>